<dbReference type="GO" id="GO:0008168">
    <property type="term" value="F:methyltransferase activity"/>
    <property type="evidence" value="ECO:0007669"/>
    <property type="project" value="UniProtKB-KW"/>
</dbReference>
<proteinExistence type="predicted"/>
<name>A0ABV6UX76_9ACTN</name>
<evidence type="ECO:0000259" key="4">
    <source>
        <dbReference type="Pfam" id="PF00891"/>
    </source>
</evidence>
<evidence type="ECO:0000256" key="2">
    <source>
        <dbReference type="ARBA" id="ARBA00022679"/>
    </source>
</evidence>
<dbReference type="InterPro" id="IPR029063">
    <property type="entry name" value="SAM-dependent_MTases_sf"/>
</dbReference>
<dbReference type="PANTHER" id="PTHR43712">
    <property type="entry name" value="PUTATIVE (AFU_ORTHOLOGUE AFUA_4G14580)-RELATED"/>
    <property type="match status" value="1"/>
</dbReference>
<reference evidence="5 6" key="1">
    <citation type="submission" date="2024-09" db="EMBL/GenBank/DDBJ databases">
        <authorList>
            <person name="Lee S.D."/>
        </authorList>
    </citation>
    <scope>NUCLEOTIDE SEQUENCE [LARGE SCALE GENOMIC DNA]</scope>
    <source>
        <strain evidence="5 6">N1-5</strain>
    </source>
</reference>
<keyword evidence="3" id="KW-0949">S-adenosyl-L-methionine</keyword>
<evidence type="ECO:0000256" key="3">
    <source>
        <dbReference type="ARBA" id="ARBA00022691"/>
    </source>
</evidence>
<evidence type="ECO:0000256" key="1">
    <source>
        <dbReference type="ARBA" id="ARBA00022603"/>
    </source>
</evidence>
<evidence type="ECO:0000313" key="5">
    <source>
        <dbReference type="EMBL" id="MFC1406068.1"/>
    </source>
</evidence>
<evidence type="ECO:0000313" key="6">
    <source>
        <dbReference type="Proteomes" id="UP001592528"/>
    </source>
</evidence>
<dbReference type="GO" id="GO:0032259">
    <property type="term" value="P:methylation"/>
    <property type="evidence" value="ECO:0007669"/>
    <property type="project" value="UniProtKB-KW"/>
</dbReference>
<dbReference type="SUPFAM" id="SSF53335">
    <property type="entry name" value="S-adenosyl-L-methionine-dependent methyltransferases"/>
    <property type="match status" value="1"/>
</dbReference>
<organism evidence="5 6">
    <name type="scientific">Streptacidiphilus cavernicola</name>
    <dbReference type="NCBI Taxonomy" id="3342716"/>
    <lineage>
        <taxon>Bacteria</taxon>
        <taxon>Bacillati</taxon>
        <taxon>Actinomycetota</taxon>
        <taxon>Actinomycetes</taxon>
        <taxon>Kitasatosporales</taxon>
        <taxon>Streptomycetaceae</taxon>
        <taxon>Streptacidiphilus</taxon>
    </lineage>
</organism>
<dbReference type="InterPro" id="IPR016461">
    <property type="entry name" value="COMT-like"/>
</dbReference>
<dbReference type="Gene3D" id="3.40.50.150">
    <property type="entry name" value="Vaccinia Virus protein VP39"/>
    <property type="match status" value="1"/>
</dbReference>
<dbReference type="InterPro" id="IPR001077">
    <property type="entry name" value="COMT_C"/>
</dbReference>
<dbReference type="Pfam" id="PF00891">
    <property type="entry name" value="Methyltransf_2"/>
    <property type="match status" value="1"/>
</dbReference>
<dbReference type="RefSeq" id="WP_232242703.1">
    <property type="nucleotide sequence ID" value="NZ_JBHEZZ010000026.1"/>
</dbReference>
<gene>
    <name evidence="5" type="ORF">ACEZDJ_32720</name>
</gene>
<comment type="caution">
    <text evidence="5">The sequence shown here is derived from an EMBL/GenBank/DDBJ whole genome shotgun (WGS) entry which is preliminary data.</text>
</comment>
<sequence length="266" mass="28912">MESGPGRFALSPVGSTLRTGVAGSLAAHVLVELGESRHRAWGELTYALRTGESSFEYAVGQTPWQLFQADPEAGRTLGRAMAGLTENILQAVLEAYDLTRFTRIVDVGGNEGDFLDAVLAAVPRATGVLFDLPYVVENARVKGHRTLAERGELIGGDFFREVPSDGDLYLLKWVLHDWGDQDCRTILGNCRKAIRADGTLLVLNVVLPEGCASHPGALSDLNMLVFGSGRERTEEEFRSLFTEAGFRLTRVIPLGARDSLLELLPA</sequence>
<keyword evidence="1 5" id="KW-0489">Methyltransferase</keyword>
<dbReference type="Proteomes" id="UP001592528">
    <property type="component" value="Unassembled WGS sequence"/>
</dbReference>
<keyword evidence="2" id="KW-0808">Transferase</keyword>
<dbReference type="EMBL" id="JBHEZZ010000026">
    <property type="protein sequence ID" value="MFC1406068.1"/>
    <property type="molecule type" value="Genomic_DNA"/>
</dbReference>
<dbReference type="PANTHER" id="PTHR43712:SF2">
    <property type="entry name" value="O-METHYLTRANSFERASE CICE"/>
    <property type="match status" value="1"/>
</dbReference>
<feature type="domain" description="O-methyltransferase C-terminal" evidence="4">
    <location>
        <begin position="41"/>
        <end position="247"/>
    </location>
</feature>
<keyword evidence="6" id="KW-1185">Reference proteome</keyword>
<protein>
    <submittedName>
        <fullName evidence="5">Methyltransferase</fullName>
    </submittedName>
</protein>
<accession>A0ABV6UX76</accession>
<dbReference type="PROSITE" id="PS51683">
    <property type="entry name" value="SAM_OMT_II"/>
    <property type="match status" value="1"/>
</dbReference>